<evidence type="ECO:0000259" key="6">
    <source>
        <dbReference type="PROSITE" id="PS51387"/>
    </source>
</evidence>
<proteinExistence type="inferred from homology"/>
<dbReference type="PANTHER" id="PTHR43716">
    <property type="entry name" value="D-2-HYDROXYGLUTARATE DEHYDROGENASE, MITOCHONDRIAL"/>
    <property type="match status" value="1"/>
</dbReference>
<reference evidence="8" key="1">
    <citation type="journal article" date="2023" name="Commun. Biol.">
        <title>Genome analysis of Parmales, the sister group of diatoms, reveals the evolutionary specialization of diatoms from phago-mixotrophs to photoautotrophs.</title>
        <authorList>
            <person name="Ban H."/>
            <person name="Sato S."/>
            <person name="Yoshikawa S."/>
            <person name="Yamada K."/>
            <person name="Nakamura Y."/>
            <person name="Ichinomiya M."/>
            <person name="Sato N."/>
            <person name="Blanc-Mathieu R."/>
            <person name="Endo H."/>
            <person name="Kuwata A."/>
            <person name="Ogata H."/>
        </authorList>
    </citation>
    <scope>NUCLEOTIDE SEQUENCE [LARGE SCALE GENOMIC DNA]</scope>
</reference>
<evidence type="ECO:0000313" key="7">
    <source>
        <dbReference type="EMBL" id="GMH72380.1"/>
    </source>
</evidence>
<dbReference type="InterPro" id="IPR051264">
    <property type="entry name" value="FAD-oxidored/transferase_4"/>
</dbReference>
<dbReference type="FunFam" id="1.10.45.10:FF:000001">
    <property type="entry name" value="D-lactate dehydrogenase mitochondrial"/>
    <property type="match status" value="1"/>
</dbReference>
<keyword evidence="4" id="KW-0274">FAD</keyword>
<dbReference type="InterPro" id="IPR016164">
    <property type="entry name" value="FAD-linked_Oxase-like_C"/>
</dbReference>
<evidence type="ECO:0000256" key="1">
    <source>
        <dbReference type="ARBA" id="ARBA00001974"/>
    </source>
</evidence>
<dbReference type="SUPFAM" id="SSF56176">
    <property type="entry name" value="FAD-binding/transporter-associated domain-like"/>
    <property type="match status" value="1"/>
</dbReference>
<protein>
    <recommendedName>
        <fullName evidence="6">FAD-binding PCMH-type domain-containing protein</fullName>
    </recommendedName>
</protein>
<keyword evidence="5" id="KW-0560">Oxidoreductase</keyword>
<comment type="similarity">
    <text evidence="2">Belongs to the FAD-binding oxidoreductase/transferase type 4 family.</text>
</comment>
<dbReference type="Pfam" id="PF01565">
    <property type="entry name" value="FAD_binding_4"/>
    <property type="match status" value="1"/>
</dbReference>
<dbReference type="PROSITE" id="PS51387">
    <property type="entry name" value="FAD_PCMH"/>
    <property type="match status" value="1"/>
</dbReference>
<dbReference type="GO" id="GO:0005739">
    <property type="term" value="C:mitochondrion"/>
    <property type="evidence" value="ECO:0007669"/>
    <property type="project" value="TreeGrafter"/>
</dbReference>
<evidence type="ECO:0000256" key="4">
    <source>
        <dbReference type="ARBA" id="ARBA00022827"/>
    </source>
</evidence>
<dbReference type="InterPro" id="IPR016169">
    <property type="entry name" value="FAD-bd_PCMH_sub2"/>
</dbReference>
<comment type="caution">
    <text evidence="7">The sequence shown here is derived from an EMBL/GenBank/DDBJ whole genome shotgun (WGS) entry which is preliminary data.</text>
</comment>
<gene>
    <name evidence="7" type="ORF">TL16_g05900</name>
</gene>
<dbReference type="Gene3D" id="1.10.45.10">
    <property type="entry name" value="Vanillyl-alcohol Oxidase, Chain A, domain 4"/>
    <property type="match status" value="1"/>
</dbReference>
<dbReference type="Gene3D" id="3.30.465.10">
    <property type="match status" value="1"/>
</dbReference>
<comment type="cofactor">
    <cofactor evidence="1">
        <name>FAD</name>
        <dbReference type="ChEBI" id="CHEBI:57692"/>
    </cofactor>
</comment>
<dbReference type="InterPro" id="IPR036318">
    <property type="entry name" value="FAD-bd_PCMH-like_sf"/>
</dbReference>
<dbReference type="Gene3D" id="3.30.70.2740">
    <property type="match status" value="1"/>
</dbReference>
<dbReference type="AlphaFoldDB" id="A0A9W7EBV8"/>
<evidence type="ECO:0000313" key="8">
    <source>
        <dbReference type="Proteomes" id="UP001162640"/>
    </source>
</evidence>
<dbReference type="InterPro" id="IPR004113">
    <property type="entry name" value="FAD-bd_oxidored_4_C"/>
</dbReference>
<evidence type="ECO:0000256" key="2">
    <source>
        <dbReference type="ARBA" id="ARBA00008000"/>
    </source>
</evidence>
<dbReference type="InterPro" id="IPR016171">
    <property type="entry name" value="Vanillyl_alc_oxidase_C-sub2"/>
</dbReference>
<feature type="domain" description="FAD-binding PCMH-type" evidence="6">
    <location>
        <begin position="46"/>
        <end position="229"/>
    </location>
</feature>
<dbReference type="GO" id="GO:0016491">
    <property type="term" value="F:oxidoreductase activity"/>
    <property type="evidence" value="ECO:0007669"/>
    <property type="project" value="UniProtKB-KW"/>
</dbReference>
<evidence type="ECO:0000256" key="3">
    <source>
        <dbReference type="ARBA" id="ARBA00022630"/>
    </source>
</evidence>
<dbReference type="FunFam" id="3.30.70.2190:FF:000001">
    <property type="entry name" value="D-2-hydroxyglutarate dehydrogenase mitochondrial"/>
    <property type="match status" value="1"/>
</dbReference>
<dbReference type="InterPro" id="IPR006094">
    <property type="entry name" value="Oxid_FAD_bind_N"/>
</dbReference>
<dbReference type="Proteomes" id="UP001162640">
    <property type="component" value="Unassembled WGS sequence"/>
</dbReference>
<sequence>MLARRFSSNLASHVPALQSLAASDPSSILMSSSETSRYTRCWMDKYGHTDSGSVVLRPSSLMSLKQFLQYSNDHKLPVVTQSGNTSLVGSASPQSTEELVLSLDRFPSDLTLDEEEGVMILDAGATLSDAIDLAQTRGFVFPVDLGAKGSCKIGGNVATNAGGIYFNRFGSMKSNVLGLEVVLPSGEVIDMMRCMLPKDSTGFDLKSLFIGSEGCLGVITKVAMKVHRKPTSSDLCVFNCPDFDAVRTLTHRLQQTLGNITSAVEIMDAGVLNLIETKLEKKIPWNLNSPYYVLVETMGFHPQQDRQALESFFSQSFEDNLVVDGVLTQTQSQQSEIWGVRESCGPAVNSAEQSWKYDLSLELKHWDGFVKSVQETIGDDGRVVLWGHLGDRNIHLNVVSDLPDVNLADKIEPGLYDSVIRAKGSISAEHGVGLAKAKHMPNVVGEAVLNRMRDIKRVFDPNGIMNPGKMIA</sequence>
<accession>A0A9W7EBV8</accession>
<name>A0A9W7EBV8_9STRA</name>
<keyword evidence="3" id="KW-0285">Flavoprotein</keyword>
<dbReference type="SUPFAM" id="SSF55103">
    <property type="entry name" value="FAD-linked oxidases, C-terminal domain"/>
    <property type="match status" value="1"/>
</dbReference>
<dbReference type="PANTHER" id="PTHR43716:SF1">
    <property type="entry name" value="D-2-HYDROXYGLUTARATE DEHYDROGENASE, MITOCHONDRIAL"/>
    <property type="match status" value="1"/>
</dbReference>
<evidence type="ECO:0000256" key="5">
    <source>
        <dbReference type="ARBA" id="ARBA00023002"/>
    </source>
</evidence>
<dbReference type="EMBL" id="BLQM01000175">
    <property type="protein sequence ID" value="GMH72380.1"/>
    <property type="molecule type" value="Genomic_DNA"/>
</dbReference>
<dbReference type="InterPro" id="IPR016166">
    <property type="entry name" value="FAD-bd_PCMH"/>
</dbReference>
<dbReference type="Pfam" id="PF02913">
    <property type="entry name" value="FAD-oxidase_C"/>
    <property type="match status" value="1"/>
</dbReference>
<dbReference type="Gene3D" id="3.30.70.2190">
    <property type="match status" value="1"/>
</dbReference>
<dbReference type="GO" id="GO:0071949">
    <property type="term" value="F:FAD binding"/>
    <property type="evidence" value="ECO:0007669"/>
    <property type="project" value="InterPro"/>
</dbReference>
<organism evidence="7 8">
    <name type="scientific">Triparma laevis f. inornata</name>
    <dbReference type="NCBI Taxonomy" id="1714386"/>
    <lineage>
        <taxon>Eukaryota</taxon>
        <taxon>Sar</taxon>
        <taxon>Stramenopiles</taxon>
        <taxon>Ochrophyta</taxon>
        <taxon>Bolidophyceae</taxon>
        <taxon>Parmales</taxon>
        <taxon>Triparmaceae</taxon>
        <taxon>Triparma</taxon>
    </lineage>
</organism>